<gene>
    <name evidence="1" type="ORF">HNQ62_002734</name>
</gene>
<proteinExistence type="predicted"/>
<dbReference type="Proteomes" id="UP000582213">
    <property type="component" value="Unassembled WGS sequence"/>
</dbReference>
<comment type="caution">
    <text evidence="1">The sequence shown here is derived from an EMBL/GenBank/DDBJ whole genome shotgun (WGS) entry which is preliminary data.</text>
</comment>
<dbReference type="AlphaFoldDB" id="A0A7J9RY15"/>
<reference evidence="1 2" key="1">
    <citation type="submission" date="2020-08" db="EMBL/GenBank/DDBJ databases">
        <title>Genomic Encyclopedia of Type Strains, Phase IV (KMG-IV): sequencing the most valuable type-strain genomes for metagenomic binning, comparative biology and taxonomic classification.</title>
        <authorList>
            <person name="Goeker M."/>
        </authorList>
    </citation>
    <scope>NUCLEOTIDE SEQUENCE [LARGE SCALE GENOMIC DNA]</scope>
    <source>
        <strain evidence="1 2">DSM 12421</strain>
    </source>
</reference>
<protein>
    <submittedName>
        <fullName evidence="1">Transposase-like protein</fullName>
    </submittedName>
</protein>
<evidence type="ECO:0000313" key="1">
    <source>
        <dbReference type="EMBL" id="MBB5254959.1"/>
    </source>
</evidence>
<name>A0A7J9RY15_SULOH</name>
<dbReference type="EMBL" id="JACHFY010000033">
    <property type="protein sequence ID" value="MBB5254959.1"/>
    <property type="molecule type" value="Genomic_DNA"/>
</dbReference>
<sequence length="33" mass="3882">MSKEQKERVLKDYTNRMSMRAIARVEGKPLTTI</sequence>
<evidence type="ECO:0000313" key="2">
    <source>
        <dbReference type="Proteomes" id="UP000582213"/>
    </source>
</evidence>
<accession>A0A7J9RY15</accession>
<organism evidence="1 2">
    <name type="scientific">Sulfurisphaera ohwakuensis</name>
    <dbReference type="NCBI Taxonomy" id="69656"/>
    <lineage>
        <taxon>Archaea</taxon>
        <taxon>Thermoproteota</taxon>
        <taxon>Thermoprotei</taxon>
        <taxon>Sulfolobales</taxon>
        <taxon>Sulfolobaceae</taxon>
        <taxon>Sulfurisphaera</taxon>
    </lineage>
</organism>